<dbReference type="AlphaFoldDB" id="A0AA40X9U6"/>
<protein>
    <submittedName>
        <fullName evidence="1">Uncharacterized protein</fullName>
    </submittedName>
</protein>
<dbReference type="Proteomes" id="UP000743107">
    <property type="component" value="Unassembled WGS sequence"/>
</dbReference>
<gene>
    <name evidence="1" type="ORF">ITQ97_07305</name>
</gene>
<accession>A0AA40X9U6</accession>
<name>A0AA40X9U6_PEDPE</name>
<reference evidence="1" key="1">
    <citation type="submission" date="2020-11" db="EMBL/GenBank/DDBJ databases">
        <title>Antibiotic susceptibility profiles of Pediococcus pentosaceus from various origins and their implications for the safety assessment of strains with food-technology applications.</title>
        <authorList>
            <person name="Shani N."/>
            <person name="Oberhaensli S."/>
            <person name="Arias E."/>
        </authorList>
    </citation>
    <scope>NUCLEOTIDE SEQUENCE</scope>
    <source>
        <strain evidence="1">FAM 19164</strain>
    </source>
</reference>
<dbReference type="EMBL" id="JADOFV010000004">
    <property type="protein sequence ID" value="MBF7127608.1"/>
    <property type="molecule type" value="Genomic_DNA"/>
</dbReference>
<dbReference type="RefSeq" id="WP_195752002.1">
    <property type="nucleotide sequence ID" value="NZ_JADMDD010000001.1"/>
</dbReference>
<sequence>MEEDIILTKNDHFLLLQANEDGTIVQANCMDVIDVIDGLADNVKLLSEKINIPIDETLSAIGELAKAKNMEEFKNVRN</sequence>
<evidence type="ECO:0000313" key="2">
    <source>
        <dbReference type="Proteomes" id="UP000743107"/>
    </source>
</evidence>
<organism evidence="1 2">
    <name type="scientific">Pediococcus pentosaceus</name>
    <dbReference type="NCBI Taxonomy" id="1255"/>
    <lineage>
        <taxon>Bacteria</taxon>
        <taxon>Bacillati</taxon>
        <taxon>Bacillota</taxon>
        <taxon>Bacilli</taxon>
        <taxon>Lactobacillales</taxon>
        <taxon>Lactobacillaceae</taxon>
        <taxon>Pediococcus</taxon>
    </lineage>
</organism>
<comment type="caution">
    <text evidence="1">The sequence shown here is derived from an EMBL/GenBank/DDBJ whole genome shotgun (WGS) entry which is preliminary data.</text>
</comment>
<evidence type="ECO:0000313" key="1">
    <source>
        <dbReference type="EMBL" id="MBF7127608.1"/>
    </source>
</evidence>
<proteinExistence type="predicted"/>